<reference evidence="3" key="1">
    <citation type="journal article" date="2022" name="Int. J. Mol. Sci.">
        <title>Draft Genome of Tanacetum Coccineum: Genomic Comparison of Closely Related Tanacetum-Family Plants.</title>
        <authorList>
            <person name="Yamashiro T."/>
            <person name="Shiraishi A."/>
            <person name="Nakayama K."/>
            <person name="Satake H."/>
        </authorList>
    </citation>
    <scope>NUCLEOTIDE SEQUENCE</scope>
</reference>
<sequence length="369" mass="42949">MLSTPWQRRKNFDVLSLYVYGITLVSYGNEYVAVNLFYLFLSPLKIELFVVLVIEEYDYHTQNSLFEFSIYKVQTSLGYAYEDLIQAILWDFLGVGTTLDIFQNIILIPYLEYDLDKDLLRPLYGKAYSLKRGREDKDKDEDPPARSDQGKIAKAGKPPLTFNELMSTPIDFSIYVLNNLKIENLTQEYLVGPTFNLLKGTCKSRVELEYHLEECYKSVTNKLYWTNLEGYEYPFDLSKPLPLIEDQGCQVVPANYFFNNDLECLKGGSLSSKYMTSTTKTKAAKYDTIKGIEDMVPSLWIPVKVTYDKYAMWGITHWVTYVKVVKKYDYGYLDEIIVRREDQSLHKFVEGDFPRLNLCDIEDMLILLV</sequence>
<comment type="caution">
    <text evidence="3">The sequence shown here is derived from an EMBL/GenBank/DDBJ whole genome shotgun (WGS) entry which is preliminary data.</text>
</comment>
<evidence type="ECO:0000256" key="2">
    <source>
        <dbReference type="SAM" id="Phobius"/>
    </source>
</evidence>
<feature type="transmembrane region" description="Helical" evidence="2">
    <location>
        <begin position="12"/>
        <end position="29"/>
    </location>
</feature>
<accession>A0ABQ5F9B2</accession>
<evidence type="ECO:0000256" key="1">
    <source>
        <dbReference type="SAM" id="MobiDB-lite"/>
    </source>
</evidence>
<feature type="region of interest" description="Disordered" evidence="1">
    <location>
        <begin position="134"/>
        <end position="153"/>
    </location>
</feature>
<keyword evidence="2" id="KW-0812">Transmembrane</keyword>
<gene>
    <name evidence="3" type="ORF">Tco_1003394</name>
</gene>
<keyword evidence="2" id="KW-0472">Membrane</keyword>
<dbReference type="Proteomes" id="UP001151760">
    <property type="component" value="Unassembled WGS sequence"/>
</dbReference>
<feature type="compositionally biased region" description="Basic and acidic residues" evidence="1">
    <location>
        <begin position="134"/>
        <end position="151"/>
    </location>
</feature>
<evidence type="ECO:0000313" key="3">
    <source>
        <dbReference type="EMBL" id="GJT59861.1"/>
    </source>
</evidence>
<proteinExistence type="predicted"/>
<keyword evidence="2" id="KW-1133">Transmembrane helix</keyword>
<organism evidence="3 4">
    <name type="scientific">Tanacetum coccineum</name>
    <dbReference type="NCBI Taxonomy" id="301880"/>
    <lineage>
        <taxon>Eukaryota</taxon>
        <taxon>Viridiplantae</taxon>
        <taxon>Streptophyta</taxon>
        <taxon>Embryophyta</taxon>
        <taxon>Tracheophyta</taxon>
        <taxon>Spermatophyta</taxon>
        <taxon>Magnoliopsida</taxon>
        <taxon>eudicotyledons</taxon>
        <taxon>Gunneridae</taxon>
        <taxon>Pentapetalae</taxon>
        <taxon>asterids</taxon>
        <taxon>campanulids</taxon>
        <taxon>Asterales</taxon>
        <taxon>Asteraceae</taxon>
        <taxon>Asteroideae</taxon>
        <taxon>Anthemideae</taxon>
        <taxon>Anthemidinae</taxon>
        <taxon>Tanacetum</taxon>
    </lineage>
</organism>
<evidence type="ECO:0000313" key="4">
    <source>
        <dbReference type="Proteomes" id="UP001151760"/>
    </source>
</evidence>
<protein>
    <submittedName>
        <fullName evidence="3">Uncharacterized protein</fullName>
    </submittedName>
</protein>
<name>A0ABQ5F9B2_9ASTR</name>
<reference evidence="3" key="2">
    <citation type="submission" date="2022-01" db="EMBL/GenBank/DDBJ databases">
        <authorList>
            <person name="Yamashiro T."/>
            <person name="Shiraishi A."/>
            <person name="Satake H."/>
            <person name="Nakayama K."/>
        </authorList>
    </citation>
    <scope>NUCLEOTIDE SEQUENCE</scope>
</reference>
<keyword evidence="4" id="KW-1185">Reference proteome</keyword>
<dbReference type="EMBL" id="BQNB010017147">
    <property type="protein sequence ID" value="GJT59861.1"/>
    <property type="molecule type" value="Genomic_DNA"/>
</dbReference>